<accession>A0ABW9J4V9</accession>
<proteinExistence type="predicted"/>
<gene>
    <name evidence="2" type="ORF">E6A44_008320</name>
</gene>
<keyword evidence="1" id="KW-0812">Transmembrane</keyword>
<keyword evidence="1" id="KW-0472">Membrane</keyword>
<evidence type="ECO:0000256" key="1">
    <source>
        <dbReference type="SAM" id="Phobius"/>
    </source>
</evidence>
<keyword evidence="3" id="KW-1185">Reference proteome</keyword>
<protein>
    <recommendedName>
        <fullName evidence="4">PEGA domain-containing protein</fullName>
    </recommendedName>
</protein>
<evidence type="ECO:0000313" key="3">
    <source>
        <dbReference type="Proteomes" id="UP001517247"/>
    </source>
</evidence>
<feature type="transmembrane region" description="Helical" evidence="1">
    <location>
        <begin position="12"/>
        <end position="31"/>
    </location>
</feature>
<organism evidence="2 3">
    <name type="scientific">Pedobacter ureilyticus</name>
    <dbReference type="NCBI Taxonomy" id="1393051"/>
    <lineage>
        <taxon>Bacteria</taxon>
        <taxon>Pseudomonadati</taxon>
        <taxon>Bacteroidota</taxon>
        <taxon>Sphingobacteriia</taxon>
        <taxon>Sphingobacteriales</taxon>
        <taxon>Sphingobacteriaceae</taxon>
        <taxon>Pedobacter</taxon>
    </lineage>
</organism>
<dbReference type="RefSeq" id="WP_138722667.1">
    <property type="nucleotide sequence ID" value="NZ_SSHJ02000005.1"/>
</dbReference>
<evidence type="ECO:0000313" key="2">
    <source>
        <dbReference type="EMBL" id="MFN0255572.1"/>
    </source>
</evidence>
<keyword evidence="1" id="KW-1133">Transmembrane helix</keyword>
<dbReference type="Proteomes" id="UP001517247">
    <property type="component" value="Unassembled WGS sequence"/>
</dbReference>
<dbReference type="EMBL" id="SSHJ02000005">
    <property type="protein sequence ID" value="MFN0255572.1"/>
    <property type="molecule type" value="Genomic_DNA"/>
</dbReference>
<reference evidence="2 3" key="1">
    <citation type="submission" date="2024-12" db="EMBL/GenBank/DDBJ databases">
        <authorList>
            <person name="Hu S."/>
        </authorList>
    </citation>
    <scope>NUCLEOTIDE SEQUENCE [LARGE SCALE GENOMIC DNA]</scope>
    <source>
        <strain evidence="2 3">THG-T11</strain>
    </source>
</reference>
<name>A0ABW9J4V9_9SPHI</name>
<sequence>MATSTENKKLTKTHLIVFLLFIGAFCAYGYYELVLKAKLNGATLIDNPTAAAIKVKIDGQEYHVPANSYVDVDLAIGHHKIDCEAYGLANQDLHLDPTEYGVINPTKSKYVIYNIIYTNKDLKDQFKAYQVEGKEVYSLLGEPEVTTDLFIPDRTLGKGNIDNKEPSSESYNKMNQDYAFLTKIFRLKDFFDFYEKNNK</sequence>
<evidence type="ECO:0008006" key="4">
    <source>
        <dbReference type="Google" id="ProtNLM"/>
    </source>
</evidence>
<comment type="caution">
    <text evidence="2">The sequence shown here is derived from an EMBL/GenBank/DDBJ whole genome shotgun (WGS) entry which is preliminary data.</text>
</comment>